<accession>A0A9Q1IF97</accession>
<evidence type="ECO:0000256" key="1">
    <source>
        <dbReference type="SAM" id="MobiDB-lite"/>
    </source>
</evidence>
<name>A0A9Q1IF97_SYNKA</name>
<protein>
    <submittedName>
        <fullName evidence="2">Uncharacterized protein</fullName>
    </submittedName>
</protein>
<sequence>MPVRPLLTAQTRQFPFVTYYRGTREGAFASGSAPPPPASPWGRMPPLQLLSRAGARESVYGSRNKVTPAPKDDSDNYINYKDVVKNLFCCYPLPPTKSVSSSDNPASLSHHPCKTSSSTLHSSPRISPLQPPSPSHSLLPIKTLTEGNSEKGQNQLECPSIAAVDYRKHELRNKVFPTPKGDSNQYLNYKVPFTLSFPFSIAKFYQGEERGRSGSVEQQKNMRQLLRLQRWCGETFVLSPFCRRLDRITFFCWLSIKQRFLYPMPLSFFISALLSVHNSSAANFPFSFPLYNPTCDQRQHGCGPG</sequence>
<proteinExistence type="predicted"/>
<organism evidence="2 3">
    <name type="scientific">Synaphobranchus kaupii</name>
    <name type="common">Kaup's arrowtooth eel</name>
    <dbReference type="NCBI Taxonomy" id="118154"/>
    <lineage>
        <taxon>Eukaryota</taxon>
        <taxon>Metazoa</taxon>
        <taxon>Chordata</taxon>
        <taxon>Craniata</taxon>
        <taxon>Vertebrata</taxon>
        <taxon>Euteleostomi</taxon>
        <taxon>Actinopterygii</taxon>
        <taxon>Neopterygii</taxon>
        <taxon>Teleostei</taxon>
        <taxon>Anguilliformes</taxon>
        <taxon>Synaphobranchidae</taxon>
        <taxon>Synaphobranchus</taxon>
    </lineage>
</organism>
<feature type="region of interest" description="Disordered" evidence="1">
    <location>
        <begin position="100"/>
        <end position="140"/>
    </location>
</feature>
<gene>
    <name evidence="2" type="ORF">SKAU_G00386160</name>
</gene>
<keyword evidence="3" id="KW-1185">Reference proteome</keyword>
<dbReference type="Proteomes" id="UP001152622">
    <property type="component" value="Chromosome 19"/>
</dbReference>
<comment type="caution">
    <text evidence="2">The sequence shown here is derived from an EMBL/GenBank/DDBJ whole genome shotgun (WGS) entry which is preliminary data.</text>
</comment>
<reference evidence="2" key="1">
    <citation type="journal article" date="2023" name="Science">
        <title>Genome structures resolve the early diversification of teleost fishes.</title>
        <authorList>
            <person name="Parey E."/>
            <person name="Louis A."/>
            <person name="Montfort J."/>
            <person name="Bouchez O."/>
            <person name="Roques C."/>
            <person name="Iampietro C."/>
            <person name="Lluch J."/>
            <person name="Castinel A."/>
            <person name="Donnadieu C."/>
            <person name="Desvignes T."/>
            <person name="Floi Bucao C."/>
            <person name="Jouanno E."/>
            <person name="Wen M."/>
            <person name="Mejri S."/>
            <person name="Dirks R."/>
            <person name="Jansen H."/>
            <person name="Henkel C."/>
            <person name="Chen W.J."/>
            <person name="Zahm M."/>
            <person name="Cabau C."/>
            <person name="Klopp C."/>
            <person name="Thompson A.W."/>
            <person name="Robinson-Rechavi M."/>
            <person name="Braasch I."/>
            <person name="Lecointre G."/>
            <person name="Bobe J."/>
            <person name="Postlethwait J.H."/>
            <person name="Berthelot C."/>
            <person name="Roest Crollius H."/>
            <person name="Guiguen Y."/>
        </authorList>
    </citation>
    <scope>NUCLEOTIDE SEQUENCE</scope>
    <source>
        <strain evidence="2">WJC10195</strain>
    </source>
</reference>
<feature type="region of interest" description="Disordered" evidence="1">
    <location>
        <begin position="56"/>
        <end position="76"/>
    </location>
</feature>
<evidence type="ECO:0000313" key="2">
    <source>
        <dbReference type="EMBL" id="KAJ8337396.1"/>
    </source>
</evidence>
<dbReference type="EMBL" id="JAINUF010000019">
    <property type="protein sequence ID" value="KAJ8337396.1"/>
    <property type="molecule type" value="Genomic_DNA"/>
</dbReference>
<dbReference type="AlphaFoldDB" id="A0A9Q1IF97"/>
<feature type="compositionally biased region" description="Polar residues" evidence="1">
    <location>
        <begin position="114"/>
        <end position="125"/>
    </location>
</feature>
<evidence type="ECO:0000313" key="3">
    <source>
        <dbReference type="Proteomes" id="UP001152622"/>
    </source>
</evidence>